<geneLocation type="plasmid" evidence="2">
    <name>prb98</name>
</geneLocation>
<dbReference type="AlphaFoldDB" id="A0A2S2C5C4"/>
<name>A0A2S2C5C4_9NOCA</name>
<dbReference type="KEGG" id="roz:CBI38_31195"/>
<accession>A0A2S2C5C4</accession>
<keyword evidence="1" id="KW-0614">Plasmid</keyword>
<keyword evidence="2" id="KW-1185">Reference proteome</keyword>
<organism evidence="1 2">
    <name type="scientific">Rhodococcus oxybenzonivorans</name>
    <dbReference type="NCBI Taxonomy" id="1990687"/>
    <lineage>
        <taxon>Bacteria</taxon>
        <taxon>Bacillati</taxon>
        <taxon>Actinomycetota</taxon>
        <taxon>Actinomycetes</taxon>
        <taxon>Mycobacteriales</taxon>
        <taxon>Nocardiaceae</taxon>
        <taxon>Rhodococcus</taxon>
    </lineage>
</organism>
<proteinExistence type="predicted"/>
<dbReference type="RefSeq" id="WP_109335539.1">
    <property type="nucleotide sequence ID" value="NZ_CP021355.1"/>
</dbReference>
<dbReference type="EMBL" id="CP021355">
    <property type="protein sequence ID" value="AWK76042.1"/>
    <property type="molecule type" value="Genomic_DNA"/>
</dbReference>
<sequence>MDVVNPYEAVRLVELDLRQLVRVVLGSSWLEAAREGGVVDEAKLAAKMADERGRRPATVVSTDLIDYTDFTQLQVLILEKRWGAFAPALGTKKHIETYLSKIAGFRNPTMHARVLHPFEEHLVLGISGELRNRIAIYRNTKEQSSMYYPVVDSITDNFGNIHDGVTNAITQTGVRMEIGETVTFTCRATDPEDRELHWQLSNNAAGQDSQTDEATGNEVVLSYTFARADVSERVPLLITLRSSGEFHRLPGPSAWDATAMFHYAVNPPSDHR</sequence>
<evidence type="ECO:0000313" key="1">
    <source>
        <dbReference type="EMBL" id="AWK76042.1"/>
    </source>
</evidence>
<dbReference type="Proteomes" id="UP000245711">
    <property type="component" value="Plasmid pRB98"/>
</dbReference>
<dbReference type="OrthoDB" id="4577825at2"/>
<evidence type="ECO:0000313" key="2">
    <source>
        <dbReference type="Proteomes" id="UP000245711"/>
    </source>
</evidence>
<protein>
    <recommendedName>
        <fullName evidence="3">Swt1-like HEPN domain-containing protein</fullName>
    </recommendedName>
</protein>
<gene>
    <name evidence="1" type="ORF">CBI38_31195</name>
</gene>
<evidence type="ECO:0008006" key="3">
    <source>
        <dbReference type="Google" id="ProtNLM"/>
    </source>
</evidence>
<reference evidence="1 2" key="1">
    <citation type="submission" date="2017-05" db="EMBL/GenBank/DDBJ databases">
        <title>Isolation of Rhodococcus sp. S2-17 biodegrading of BP-3.</title>
        <authorList>
            <person name="Lee Y."/>
            <person name="Kim K.H."/>
            <person name="Chun B.H."/>
            <person name="Jung H.S."/>
            <person name="Jeon C.O."/>
        </authorList>
    </citation>
    <scope>NUCLEOTIDE SEQUENCE [LARGE SCALE GENOMIC DNA]</scope>
    <source>
        <strain evidence="1 2">S2-17</strain>
        <plasmid evidence="2">prb98</plasmid>
    </source>
</reference>